<keyword evidence="2" id="KW-1133">Transmembrane helix</keyword>
<keyword evidence="4" id="KW-1185">Reference proteome</keyword>
<gene>
    <name evidence="3" type="ORF">POCULU_LOCUS7896</name>
</gene>
<evidence type="ECO:0000256" key="2">
    <source>
        <dbReference type="SAM" id="Phobius"/>
    </source>
</evidence>
<keyword evidence="2" id="KW-0472">Membrane</keyword>
<feature type="compositionally biased region" description="Basic and acidic residues" evidence="1">
    <location>
        <begin position="23"/>
        <end position="34"/>
    </location>
</feature>
<evidence type="ECO:0000313" key="3">
    <source>
        <dbReference type="EMBL" id="CAG8609924.1"/>
    </source>
</evidence>
<organism evidence="3 4">
    <name type="scientific">Paraglomus occultum</name>
    <dbReference type="NCBI Taxonomy" id="144539"/>
    <lineage>
        <taxon>Eukaryota</taxon>
        <taxon>Fungi</taxon>
        <taxon>Fungi incertae sedis</taxon>
        <taxon>Mucoromycota</taxon>
        <taxon>Glomeromycotina</taxon>
        <taxon>Glomeromycetes</taxon>
        <taxon>Paraglomerales</taxon>
        <taxon>Paraglomeraceae</taxon>
        <taxon>Paraglomus</taxon>
    </lineage>
</organism>
<comment type="caution">
    <text evidence="3">The sequence shown here is derived from an EMBL/GenBank/DDBJ whole genome shotgun (WGS) entry which is preliminary data.</text>
</comment>
<dbReference type="OrthoDB" id="5537068at2759"/>
<name>A0A9N9GL66_9GLOM</name>
<reference evidence="3" key="1">
    <citation type="submission" date="2021-06" db="EMBL/GenBank/DDBJ databases">
        <authorList>
            <person name="Kallberg Y."/>
            <person name="Tangrot J."/>
            <person name="Rosling A."/>
        </authorList>
    </citation>
    <scope>NUCLEOTIDE SEQUENCE</scope>
    <source>
        <strain evidence="3">IA702</strain>
    </source>
</reference>
<feature type="region of interest" description="Disordered" evidence="1">
    <location>
        <begin position="1"/>
        <end position="34"/>
    </location>
</feature>
<dbReference type="Proteomes" id="UP000789572">
    <property type="component" value="Unassembled WGS sequence"/>
</dbReference>
<dbReference type="AlphaFoldDB" id="A0A9N9GL66"/>
<feature type="transmembrane region" description="Helical" evidence="2">
    <location>
        <begin position="104"/>
        <end position="122"/>
    </location>
</feature>
<feature type="transmembrane region" description="Helical" evidence="2">
    <location>
        <begin position="74"/>
        <end position="92"/>
    </location>
</feature>
<keyword evidence="2" id="KW-0812">Transmembrane</keyword>
<sequence>MTQDSKDSGSLSSAANAAASQIRHPDPNANKTEKTAAPLATLSSEADPYPHIFMSAATGFGSGYAYYSLKQPRLAAISAAVAAAYAYGAYLIDNRQYKRGYTVSSIASLGLLAACGPTAYVVKDPFNVSFASLGAISTAANTLKAYQQWTGRPRELHRAY</sequence>
<evidence type="ECO:0000313" key="4">
    <source>
        <dbReference type="Proteomes" id="UP000789572"/>
    </source>
</evidence>
<proteinExistence type="predicted"/>
<evidence type="ECO:0000256" key="1">
    <source>
        <dbReference type="SAM" id="MobiDB-lite"/>
    </source>
</evidence>
<protein>
    <submittedName>
        <fullName evidence="3">1023_t:CDS:1</fullName>
    </submittedName>
</protein>
<dbReference type="EMBL" id="CAJVPJ010001992">
    <property type="protein sequence ID" value="CAG8609924.1"/>
    <property type="molecule type" value="Genomic_DNA"/>
</dbReference>
<accession>A0A9N9GL66</accession>
<feature type="compositionally biased region" description="Low complexity" evidence="1">
    <location>
        <begin position="8"/>
        <end position="20"/>
    </location>
</feature>